<dbReference type="Gene3D" id="3.10.100.10">
    <property type="entry name" value="Mannose-Binding Protein A, subunit A"/>
    <property type="match status" value="8"/>
</dbReference>
<feature type="domain" description="C-type lectin" evidence="10">
    <location>
        <begin position="1059"/>
        <end position="1172"/>
    </location>
</feature>
<comment type="caution">
    <text evidence="12">The sequence shown here is derived from an EMBL/GenBank/DDBJ whole genome shotgun (WGS) entry which is preliminary data.</text>
</comment>
<evidence type="ECO:0000256" key="8">
    <source>
        <dbReference type="PROSITE-ProRule" id="PRU00479"/>
    </source>
</evidence>
<dbReference type="FunFam" id="3.10.100.10:FF:000014">
    <property type="entry name" value="Macrophage mannose receptor 1"/>
    <property type="match status" value="1"/>
</dbReference>
<keyword evidence="2 9" id="KW-0812">Transmembrane</keyword>
<dbReference type="Pfam" id="PF00059">
    <property type="entry name" value="Lectin_C"/>
    <property type="match status" value="8"/>
</dbReference>
<gene>
    <name evidence="12" type="ORF">FQA47_001836</name>
</gene>
<dbReference type="InterPro" id="IPR036943">
    <property type="entry name" value="FN_type2_sf"/>
</dbReference>
<dbReference type="InterPro" id="IPR000562">
    <property type="entry name" value="FN_type2_dom"/>
</dbReference>
<feature type="domain" description="C-type lectin" evidence="10">
    <location>
        <begin position="635"/>
        <end position="749"/>
    </location>
</feature>
<name>A0A834FGY6_ORYME</name>
<dbReference type="EMBL" id="WKFB01000147">
    <property type="protein sequence ID" value="KAF6733926.1"/>
    <property type="molecule type" value="Genomic_DNA"/>
</dbReference>
<feature type="transmembrane region" description="Helical" evidence="9">
    <location>
        <begin position="1199"/>
        <end position="1221"/>
    </location>
</feature>
<dbReference type="InterPro" id="IPR013806">
    <property type="entry name" value="Kringle-like"/>
</dbReference>
<evidence type="ECO:0000313" key="13">
    <source>
        <dbReference type="Proteomes" id="UP000646548"/>
    </source>
</evidence>
<evidence type="ECO:0000256" key="2">
    <source>
        <dbReference type="ARBA" id="ARBA00022692"/>
    </source>
</evidence>
<feature type="domain" description="C-type lectin" evidence="10">
    <location>
        <begin position="916"/>
        <end position="1027"/>
    </location>
</feature>
<keyword evidence="7" id="KW-0325">Glycoprotein</keyword>
<feature type="domain" description="C-type lectin" evidence="10">
    <location>
        <begin position="209"/>
        <end position="325"/>
    </location>
</feature>
<keyword evidence="4 9" id="KW-1133">Transmembrane helix</keyword>
<dbReference type="Proteomes" id="UP000646548">
    <property type="component" value="Unassembled WGS sequence"/>
</dbReference>
<dbReference type="FunFam" id="3.10.100.10:FF:000128">
    <property type="entry name" value="Mannose receptor, C type 1b"/>
    <property type="match status" value="1"/>
</dbReference>
<dbReference type="InterPro" id="IPR001304">
    <property type="entry name" value="C-type_lectin-like"/>
</dbReference>
<dbReference type="SMART" id="SM00059">
    <property type="entry name" value="FN2"/>
    <property type="match status" value="1"/>
</dbReference>
<keyword evidence="12" id="KW-0675">Receptor</keyword>
<dbReference type="CDD" id="cd00037">
    <property type="entry name" value="CLECT"/>
    <property type="match status" value="8"/>
</dbReference>
<dbReference type="InterPro" id="IPR016186">
    <property type="entry name" value="C-type_lectin-like/link_sf"/>
</dbReference>
<keyword evidence="3" id="KW-0677">Repeat</keyword>
<accession>A0A834FGY6</accession>
<dbReference type="SUPFAM" id="SSF56436">
    <property type="entry name" value="C-type lectin-like"/>
    <property type="match status" value="8"/>
</dbReference>
<dbReference type="PROSITE" id="PS50041">
    <property type="entry name" value="C_TYPE_LECTIN_2"/>
    <property type="match status" value="8"/>
</dbReference>
<dbReference type="AlphaFoldDB" id="A0A834FGY6"/>
<feature type="domain" description="C-type lectin" evidence="10">
    <location>
        <begin position="492"/>
        <end position="607"/>
    </location>
</feature>
<reference evidence="12" key="1">
    <citation type="journal article" name="BMC Genomics">
        <title>Long-read sequencing and de novo genome assembly of marine medaka (Oryzias melastigma).</title>
        <authorList>
            <person name="Liang P."/>
            <person name="Saqib H.S.A."/>
            <person name="Ni X."/>
            <person name="Shen Y."/>
        </authorList>
    </citation>
    <scope>NUCLEOTIDE SEQUENCE</scope>
    <source>
        <strain evidence="12">Bigg-433</strain>
    </source>
</reference>
<evidence type="ECO:0000256" key="3">
    <source>
        <dbReference type="ARBA" id="ARBA00022737"/>
    </source>
</evidence>
<dbReference type="InterPro" id="IPR018378">
    <property type="entry name" value="C-type_lectin_CS"/>
</dbReference>
<dbReference type="GO" id="GO:0016020">
    <property type="term" value="C:membrane"/>
    <property type="evidence" value="ECO:0007669"/>
    <property type="project" value="UniProtKB-SubCell"/>
</dbReference>
<dbReference type="PANTHER" id="PTHR22803">
    <property type="entry name" value="MANNOSE, PHOSPHOLIPASE, LECTIN RECEPTOR RELATED"/>
    <property type="match status" value="1"/>
</dbReference>
<dbReference type="PROSITE" id="PS51092">
    <property type="entry name" value="FN2_2"/>
    <property type="match status" value="1"/>
</dbReference>
<feature type="domain" description="C-type lectin" evidence="10">
    <location>
        <begin position="777"/>
        <end position="894"/>
    </location>
</feature>
<evidence type="ECO:0000313" key="12">
    <source>
        <dbReference type="EMBL" id="KAF6733926.1"/>
    </source>
</evidence>
<proteinExistence type="predicted"/>
<sequence length="1272" mass="144890">MFTIRGTGAGKPCMFPFMYRNQWYSDCTMTDRSELWCAVQTQYGSDSERWGFCPTSSRQSWTKHPKTGAYYQLNRDAALTWAEAESSCKQQNATLLSLTDPHQEAYVTAILTSGRMEKGYKFWIGLTLDSEHGWKWSGQNSFRYLNWDSGYPLSSPGHVCGFTDGTAGYSWRNSICSQRLGYICYSQGDSAVPTEAPGTGSCTAPWMSYNGRCYQLYRSKTTWSDAQLTCRKEGGDLVSIHNVEEQSFVFSELGYAQTDELWIGLNDRTTEGLFDWTDHSAVRFTSWEFGKPGVRANREDCVLIRGQKGNWADSVCEEKHGFICMKKSEASGAEILQDEGCPTGWKRFGSYCYFVGSETKTFDEARITCTNSHSYLVDVSTSVDNAFLTSLVGLRPEKHFWLGLSNQRDIDVFVWTNTREVRFTHWNAEMPGDRQGCVALATGHRAGLWDVLPCSNKEKYICKQLAKGAAVTDRPTTAPTLTCADGWTKVPSRNFCSKFFGEKKTWFDARDYCTTLGGDLLSLHSKDDLELGSGRYGRAWIGLSAPDPDKGFVWSDGSPVNFQHWDDGEPNNKNNVESCTEFFVYHWREARSWNDNQCEKFNQWFCQIPLGASPKPPPDRAPPDYNTTSDGWLEWKGNQYFINQRSLTMEEARHFCRQAHGDLVSINSYAENVFLWKQISHQYGNYWIGLNLDLDETFVWMDESDVIFQLWDEGQPNKMNYEERCAVITLHAGFWHDYNCGYEHKSICKRSGQPHANSTVRPTVTPKGGCEFPWRKFNSKCFNIIKDQRVTWFNARQTCMGMNGNLASIASREEQAFLVAQMADAPTTDLWIGFHSFFEDGFYWTNGQKRSFTNLKLPVSKYWDKCAVINTNPSLGIGKWIPYSCNDTNGFVCLRNVDPKFPESPEPTTPTDYTKILNDSFKVVPQKMTWDGAQKYCEGDGANLASIKNEWAQAYVEMQAIKLKGPVWIGLNKELTSSYFKFIDGWRISFTNWNENEPRRDQSCVYVDVGGTWKTSNCNQSFDAVCMKSSDVSPTQPSDFPGVCPDDPDPSSNCFWIPFRRHCYAFFTNLEDWSGASTDCSRRGGMIVSIEDPAEQDFIQAELQTYKDRFSAFWLGLYKTYRGTWKWVDRTVIDYANWGYRQPGSSPYGEIDTSDGIWKTGYSWNRRPYICKTRKILPPKLSPSSDDVMPQPHQDRGHITLTVVFICAAAAAAAVIVIYFYRTSGDRLAVPLSVPNFNNPLFINAKQSESDVDIDQLVENAEEENPQLVKIK</sequence>
<dbReference type="SUPFAM" id="SSF57440">
    <property type="entry name" value="Kringle-like"/>
    <property type="match status" value="1"/>
</dbReference>
<evidence type="ECO:0000259" key="10">
    <source>
        <dbReference type="PROSITE" id="PS50041"/>
    </source>
</evidence>
<feature type="domain" description="Fibronectin type-II" evidence="11">
    <location>
        <begin position="8"/>
        <end position="55"/>
    </location>
</feature>
<feature type="domain" description="C-type lectin" evidence="10">
    <location>
        <begin position="66"/>
        <end position="185"/>
    </location>
</feature>
<evidence type="ECO:0000256" key="1">
    <source>
        <dbReference type="ARBA" id="ARBA00004167"/>
    </source>
</evidence>
<dbReference type="InterPro" id="IPR050111">
    <property type="entry name" value="C-type_lectin/snaclec_domain"/>
</dbReference>
<comment type="subcellular location">
    <subcellularLocation>
        <location evidence="1">Membrane</location>
        <topology evidence="1">Single-pass membrane protein</topology>
    </subcellularLocation>
</comment>
<evidence type="ECO:0000256" key="9">
    <source>
        <dbReference type="SAM" id="Phobius"/>
    </source>
</evidence>
<evidence type="ECO:0000256" key="5">
    <source>
        <dbReference type="ARBA" id="ARBA00023136"/>
    </source>
</evidence>
<dbReference type="PROSITE" id="PS00615">
    <property type="entry name" value="C_TYPE_LECTIN_1"/>
    <property type="match status" value="2"/>
</dbReference>
<organism evidence="12 13">
    <name type="scientific">Oryzias melastigma</name>
    <name type="common">Marine medaka</name>
    <dbReference type="NCBI Taxonomy" id="30732"/>
    <lineage>
        <taxon>Eukaryota</taxon>
        <taxon>Metazoa</taxon>
        <taxon>Chordata</taxon>
        <taxon>Craniata</taxon>
        <taxon>Vertebrata</taxon>
        <taxon>Euteleostomi</taxon>
        <taxon>Actinopterygii</taxon>
        <taxon>Neopterygii</taxon>
        <taxon>Teleostei</taxon>
        <taxon>Neoteleostei</taxon>
        <taxon>Acanthomorphata</taxon>
        <taxon>Ovalentaria</taxon>
        <taxon>Atherinomorphae</taxon>
        <taxon>Beloniformes</taxon>
        <taxon>Adrianichthyidae</taxon>
        <taxon>Oryziinae</taxon>
        <taxon>Oryzias</taxon>
    </lineage>
</organism>
<dbReference type="Gene3D" id="2.10.10.10">
    <property type="entry name" value="Fibronectin, type II, collagen-binding"/>
    <property type="match status" value="1"/>
</dbReference>
<evidence type="ECO:0000256" key="7">
    <source>
        <dbReference type="ARBA" id="ARBA00023180"/>
    </source>
</evidence>
<dbReference type="Pfam" id="PF00040">
    <property type="entry name" value="fn2"/>
    <property type="match status" value="1"/>
</dbReference>
<evidence type="ECO:0000259" key="11">
    <source>
        <dbReference type="PROSITE" id="PS51092"/>
    </source>
</evidence>
<dbReference type="CDD" id="cd00062">
    <property type="entry name" value="FN2"/>
    <property type="match status" value="1"/>
</dbReference>
<comment type="caution">
    <text evidence="8">Lacks conserved residue(s) required for the propagation of feature annotation.</text>
</comment>
<evidence type="ECO:0000256" key="6">
    <source>
        <dbReference type="ARBA" id="ARBA00023157"/>
    </source>
</evidence>
<dbReference type="FunFam" id="3.10.100.10:FF:000117">
    <property type="entry name" value="Mannose receptor, C type 1b"/>
    <property type="match status" value="1"/>
</dbReference>
<keyword evidence="6" id="KW-1015">Disulfide bond</keyword>
<dbReference type="InterPro" id="IPR016187">
    <property type="entry name" value="CTDL_fold"/>
</dbReference>
<protein>
    <submittedName>
        <fullName evidence="12">Macrophage mannose receptor 1</fullName>
    </submittedName>
</protein>
<feature type="domain" description="C-type lectin" evidence="10">
    <location>
        <begin position="348"/>
        <end position="463"/>
    </location>
</feature>
<keyword evidence="5 9" id="KW-0472">Membrane</keyword>
<evidence type="ECO:0000256" key="4">
    <source>
        <dbReference type="ARBA" id="ARBA00022989"/>
    </source>
</evidence>
<dbReference type="SMART" id="SM00034">
    <property type="entry name" value="CLECT"/>
    <property type="match status" value="8"/>
</dbReference>